<dbReference type="RefSeq" id="WP_112749640.1">
    <property type="nucleotide sequence ID" value="NZ_QMFY01000020.1"/>
</dbReference>
<evidence type="ECO:0000313" key="1">
    <source>
        <dbReference type="EMBL" id="RAV98228.1"/>
    </source>
</evidence>
<name>A0A364XXF6_9BACT</name>
<dbReference type="Proteomes" id="UP000251889">
    <property type="component" value="Unassembled WGS sequence"/>
</dbReference>
<keyword evidence="2" id="KW-1185">Reference proteome</keyword>
<reference evidence="1 2" key="1">
    <citation type="submission" date="2018-06" db="EMBL/GenBank/DDBJ databases">
        <title>Chryseolinea flavus sp. nov., a member of the phylum Bacteroidetes isolated from soil.</title>
        <authorList>
            <person name="Li Y."/>
            <person name="Wang J."/>
        </authorList>
    </citation>
    <scope>NUCLEOTIDE SEQUENCE [LARGE SCALE GENOMIC DNA]</scope>
    <source>
        <strain evidence="1 2">SDU1-6</strain>
    </source>
</reference>
<gene>
    <name evidence="1" type="ORF">DQQ10_24820</name>
</gene>
<dbReference type="AlphaFoldDB" id="A0A364XXF6"/>
<evidence type="ECO:0000313" key="2">
    <source>
        <dbReference type="Proteomes" id="UP000251889"/>
    </source>
</evidence>
<dbReference type="OrthoDB" id="9910750at2"/>
<proteinExistence type="predicted"/>
<sequence>MSQSPEDTFEDSPAFKQMMEDARREQQLFKDRIERIVPIVKQGKGPVDKIVTSDGKEHQVPESAMPVLFPVPFDEDLSIVFGIDEGTHYEWFQKKHMDVIKDNVSVYDLLNKAYENLFRSISQKLSIHMITKNMGMLTDGDRLESSLVLTGEIWTSIAQAVNASDLIFAIPTQDVFVFVRADMPDDVALMQKKVQEIFSNPDYAKKKLSDKLYWRKSSGEITVYNL</sequence>
<evidence type="ECO:0008006" key="3">
    <source>
        <dbReference type="Google" id="ProtNLM"/>
    </source>
</evidence>
<accession>A0A364XXF6</accession>
<organism evidence="1 2">
    <name type="scientific">Pseudochryseolinea flava</name>
    <dbReference type="NCBI Taxonomy" id="2059302"/>
    <lineage>
        <taxon>Bacteria</taxon>
        <taxon>Pseudomonadati</taxon>
        <taxon>Bacteroidota</taxon>
        <taxon>Cytophagia</taxon>
        <taxon>Cytophagales</taxon>
        <taxon>Fulvivirgaceae</taxon>
        <taxon>Pseudochryseolinea</taxon>
    </lineage>
</organism>
<comment type="caution">
    <text evidence="1">The sequence shown here is derived from an EMBL/GenBank/DDBJ whole genome shotgun (WGS) entry which is preliminary data.</text>
</comment>
<protein>
    <recommendedName>
        <fullName evidence="3">DUF1444 domain-containing protein</fullName>
    </recommendedName>
</protein>
<dbReference type="EMBL" id="QMFY01000020">
    <property type="protein sequence ID" value="RAV98228.1"/>
    <property type="molecule type" value="Genomic_DNA"/>
</dbReference>